<dbReference type="GeneTree" id="ENSGT00940000162207"/>
<dbReference type="Ensembl" id="ENSSVLT00005033750.1">
    <property type="protein sequence ID" value="ENSSVLP00005030384.1"/>
    <property type="gene ID" value="ENSSVLG00005023883.1"/>
</dbReference>
<accession>A0A8D2DWH2</accession>
<proteinExistence type="predicted"/>
<dbReference type="Pfam" id="PF00089">
    <property type="entry name" value="Trypsin"/>
    <property type="match status" value="1"/>
</dbReference>
<reference evidence="9" key="1">
    <citation type="submission" date="2025-08" db="UniProtKB">
        <authorList>
            <consortium name="Ensembl"/>
        </authorList>
    </citation>
    <scope>IDENTIFICATION</scope>
</reference>
<dbReference type="CDD" id="cd00190">
    <property type="entry name" value="Tryp_SPc"/>
    <property type="match status" value="1"/>
</dbReference>
<dbReference type="PANTHER" id="PTHR24253">
    <property type="entry name" value="TRANSMEMBRANE PROTEASE SERINE"/>
    <property type="match status" value="1"/>
</dbReference>
<evidence type="ECO:0000256" key="2">
    <source>
        <dbReference type="ARBA" id="ARBA00022729"/>
    </source>
</evidence>
<evidence type="ECO:0000313" key="9">
    <source>
        <dbReference type="Ensembl" id="ENSSVLP00005030384.1"/>
    </source>
</evidence>
<dbReference type="PROSITE" id="PS50240">
    <property type="entry name" value="TRYPSIN_DOM"/>
    <property type="match status" value="1"/>
</dbReference>
<sequence>MGPSSILHPTLCQPGPVLFPAWAHAGLAHSFQMLNLLLLVLPLLSSLVHGAPGAALERMGIVGGREAPESRWPWQVSLRVNTRYWEHLCEAPLSTAVGATAAHCLGPAIRSPELFRLQLRQQHLYYRDQLCYDAHEGDLALLELEEPVDLPDHVHPVSLPPASEAFPSGTPCWGTGCSLFSHPRAPPTTISPEAGENPIVENHLCDRQYHMGLYTGDSVHIIRDDMLCAGNKGRDSCQVGYLQRPLVCKVKGTWLQAGVVSWGEGCAQPNRPGVYTRLTHYLDWIHHYVPEVP</sequence>
<dbReference type="OrthoDB" id="10002959at2759"/>
<keyword evidence="10" id="KW-1185">Reference proteome</keyword>
<reference evidence="9" key="2">
    <citation type="submission" date="2025-09" db="UniProtKB">
        <authorList>
            <consortium name="Ensembl"/>
        </authorList>
    </citation>
    <scope>IDENTIFICATION</scope>
</reference>
<evidence type="ECO:0000256" key="1">
    <source>
        <dbReference type="ARBA" id="ARBA00022670"/>
    </source>
</evidence>
<keyword evidence="1" id="KW-0645">Protease</keyword>
<evidence type="ECO:0000256" key="3">
    <source>
        <dbReference type="ARBA" id="ARBA00022801"/>
    </source>
</evidence>
<keyword evidence="3" id="KW-0378">Hydrolase</keyword>
<feature type="domain" description="Peptidase S1" evidence="8">
    <location>
        <begin position="61"/>
        <end position="290"/>
    </location>
</feature>
<dbReference type="GO" id="GO:0006508">
    <property type="term" value="P:proteolysis"/>
    <property type="evidence" value="ECO:0007669"/>
    <property type="project" value="UniProtKB-KW"/>
</dbReference>
<keyword evidence="4" id="KW-0720">Serine protease</keyword>
<dbReference type="InterPro" id="IPR001254">
    <property type="entry name" value="Trypsin_dom"/>
</dbReference>
<keyword evidence="5" id="KW-1015">Disulfide bond</keyword>
<organism evidence="9 10">
    <name type="scientific">Sciurus vulgaris</name>
    <name type="common">Eurasian red squirrel</name>
    <dbReference type="NCBI Taxonomy" id="55149"/>
    <lineage>
        <taxon>Eukaryota</taxon>
        <taxon>Metazoa</taxon>
        <taxon>Chordata</taxon>
        <taxon>Craniata</taxon>
        <taxon>Vertebrata</taxon>
        <taxon>Euteleostomi</taxon>
        <taxon>Mammalia</taxon>
        <taxon>Eutheria</taxon>
        <taxon>Euarchontoglires</taxon>
        <taxon>Glires</taxon>
        <taxon>Rodentia</taxon>
        <taxon>Sciuromorpha</taxon>
        <taxon>Sciuridae</taxon>
        <taxon>Sciurinae</taxon>
        <taxon>Sciurini</taxon>
        <taxon>Sciurus</taxon>
    </lineage>
</organism>
<dbReference type="Proteomes" id="UP000694564">
    <property type="component" value="Chromosome 18"/>
</dbReference>
<dbReference type="InterPro" id="IPR043504">
    <property type="entry name" value="Peptidase_S1_PA_chymotrypsin"/>
</dbReference>
<dbReference type="Gene3D" id="2.40.10.10">
    <property type="entry name" value="Trypsin-like serine proteases"/>
    <property type="match status" value="2"/>
</dbReference>
<evidence type="ECO:0000313" key="10">
    <source>
        <dbReference type="Proteomes" id="UP000694564"/>
    </source>
</evidence>
<evidence type="ECO:0000256" key="6">
    <source>
        <dbReference type="ARBA" id="ARBA00023180"/>
    </source>
</evidence>
<dbReference type="AlphaFoldDB" id="A0A8D2DWH2"/>
<keyword evidence="6" id="KW-0325">Glycoprotein</keyword>
<dbReference type="PANTHER" id="PTHR24253:SF144">
    <property type="entry name" value="CHYMOTRYPSIN-LIKE PROTEASE CTRL-1-RELATED"/>
    <property type="match status" value="1"/>
</dbReference>
<name>A0A8D2DWH2_SCIVU</name>
<evidence type="ECO:0000259" key="8">
    <source>
        <dbReference type="PROSITE" id="PS50240"/>
    </source>
</evidence>
<dbReference type="GO" id="GO:0004252">
    <property type="term" value="F:serine-type endopeptidase activity"/>
    <property type="evidence" value="ECO:0007669"/>
    <property type="project" value="InterPro"/>
</dbReference>
<evidence type="ECO:0000256" key="7">
    <source>
        <dbReference type="SAM" id="SignalP"/>
    </source>
</evidence>
<feature type="chain" id="PRO_5034485831" description="Peptidase S1 domain-containing protein" evidence="7">
    <location>
        <begin position="51"/>
        <end position="293"/>
    </location>
</feature>
<dbReference type="InterPro" id="IPR009003">
    <property type="entry name" value="Peptidase_S1_PA"/>
</dbReference>
<dbReference type="SMART" id="SM00020">
    <property type="entry name" value="Tryp_SPc"/>
    <property type="match status" value="1"/>
</dbReference>
<evidence type="ECO:0000256" key="5">
    <source>
        <dbReference type="ARBA" id="ARBA00023157"/>
    </source>
</evidence>
<protein>
    <recommendedName>
        <fullName evidence="8">Peptidase S1 domain-containing protein</fullName>
    </recommendedName>
</protein>
<dbReference type="SUPFAM" id="SSF50494">
    <property type="entry name" value="Trypsin-like serine proteases"/>
    <property type="match status" value="1"/>
</dbReference>
<keyword evidence="2 7" id="KW-0732">Signal</keyword>
<feature type="signal peptide" evidence="7">
    <location>
        <begin position="1"/>
        <end position="50"/>
    </location>
</feature>
<evidence type="ECO:0000256" key="4">
    <source>
        <dbReference type="ARBA" id="ARBA00022825"/>
    </source>
</evidence>